<evidence type="ECO:0000313" key="7">
    <source>
        <dbReference type="EMBL" id="GGA88058.1"/>
    </source>
</evidence>
<dbReference type="PANTHER" id="PTHR10695">
    <property type="entry name" value="DEPHOSPHO-COA KINASE-RELATED"/>
    <property type="match status" value="1"/>
</dbReference>
<keyword evidence="8" id="KW-1185">Reference proteome</keyword>
<dbReference type="GO" id="GO:0005524">
    <property type="term" value="F:ATP binding"/>
    <property type="evidence" value="ECO:0007669"/>
    <property type="project" value="UniProtKB-UniRule"/>
</dbReference>
<evidence type="ECO:0000256" key="3">
    <source>
        <dbReference type="ARBA" id="ARBA00022840"/>
    </source>
</evidence>
<reference evidence="7" key="1">
    <citation type="journal article" date="2014" name="Int. J. Syst. Evol. Microbiol.">
        <title>Complete genome sequence of Corynebacterium casei LMG S-19264T (=DSM 44701T), isolated from a smear-ripened cheese.</title>
        <authorList>
            <consortium name="US DOE Joint Genome Institute (JGI-PGF)"/>
            <person name="Walter F."/>
            <person name="Albersmeier A."/>
            <person name="Kalinowski J."/>
            <person name="Ruckert C."/>
        </authorList>
    </citation>
    <scope>NUCLEOTIDE SEQUENCE</scope>
    <source>
        <strain evidence="7">CGMCC 1.15448</strain>
    </source>
</reference>
<evidence type="ECO:0000256" key="2">
    <source>
        <dbReference type="ARBA" id="ARBA00022741"/>
    </source>
</evidence>
<dbReference type="EMBL" id="BMJC01000001">
    <property type="protein sequence ID" value="GGA88058.1"/>
    <property type="molecule type" value="Genomic_DNA"/>
</dbReference>
<dbReference type="PANTHER" id="PTHR10695:SF46">
    <property type="entry name" value="BIFUNCTIONAL COENZYME A SYNTHASE-RELATED"/>
    <property type="match status" value="1"/>
</dbReference>
<dbReference type="HAMAP" id="MF_00376">
    <property type="entry name" value="Dephospho_CoA_kinase"/>
    <property type="match status" value="1"/>
</dbReference>
<dbReference type="InterPro" id="IPR027417">
    <property type="entry name" value="P-loop_NTPase"/>
</dbReference>
<comment type="similarity">
    <text evidence="1 5">Belongs to the CoaE family.</text>
</comment>
<keyword evidence="2 5" id="KW-0547">Nucleotide-binding</keyword>
<comment type="caution">
    <text evidence="7">The sequence shown here is derived from an EMBL/GenBank/DDBJ whole genome shotgun (WGS) entry which is preliminary data.</text>
</comment>
<keyword evidence="3 5" id="KW-0067">ATP-binding</keyword>
<dbReference type="CDD" id="cd02022">
    <property type="entry name" value="DPCK"/>
    <property type="match status" value="1"/>
</dbReference>
<comment type="subcellular location">
    <subcellularLocation>
        <location evidence="5">Cytoplasm</location>
    </subcellularLocation>
</comment>
<keyword evidence="5" id="KW-0808">Transferase</keyword>
<dbReference type="NCBIfam" id="TIGR00152">
    <property type="entry name" value="dephospho-CoA kinase"/>
    <property type="match status" value="1"/>
</dbReference>
<protein>
    <recommendedName>
        <fullName evidence="5 6">Dephospho-CoA kinase</fullName>
        <ecNumber evidence="5 6">2.7.1.24</ecNumber>
    </recommendedName>
    <alternativeName>
        <fullName evidence="5">Dephosphocoenzyme A kinase</fullName>
    </alternativeName>
</protein>
<comment type="function">
    <text evidence="5">Catalyzes the phosphorylation of the 3'-hydroxyl group of dephosphocoenzyme A to form coenzyme A.</text>
</comment>
<dbReference type="Pfam" id="PF01121">
    <property type="entry name" value="CoaE"/>
    <property type="match status" value="1"/>
</dbReference>
<evidence type="ECO:0000256" key="5">
    <source>
        <dbReference type="HAMAP-Rule" id="MF_00376"/>
    </source>
</evidence>
<keyword evidence="4 5" id="KW-0173">Coenzyme A biosynthesis</keyword>
<accession>A0A8J2XR78</accession>
<sequence>MTGGIGSGKTTVAAIFETLGVPVSYADTEARRLMNEDPELKEAISRHFGVEAYAEGKLNRKWVAGQVFNDPPKLELLNSLVHPATIRDGARWMQEMTGRYPYAIREAAIIFETRAAGQLDFIIGVYAPLSLRLHRILGRDHSTREAVLQRMRNQIDEDIKMRLCDAVIRNDEQEAVIPQVLSLHQRLLTLASPAHP</sequence>
<proteinExistence type="inferred from homology"/>
<dbReference type="Proteomes" id="UP000607559">
    <property type="component" value="Unassembled WGS sequence"/>
</dbReference>
<dbReference type="GO" id="GO:0015937">
    <property type="term" value="P:coenzyme A biosynthetic process"/>
    <property type="evidence" value="ECO:0007669"/>
    <property type="project" value="UniProtKB-UniRule"/>
</dbReference>
<keyword evidence="5" id="KW-0963">Cytoplasm</keyword>
<evidence type="ECO:0000256" key="1">
    <source>
        <dbReference type="ARBA" id="ARBA00009018"/>
    </source>
</evidence>
<organism evidence="7 8">
    <name type="scientific">Puia dinghuensis</name>
    <dbReference type="NCBI Taxonomy" id="1792502"/>
    <lineage>
        <taxon>Bacteria</taxon>
        <taxon>Pseudomonadati</taxon>
        <taxon>Bacteroidota</taxon>
        <taxon>Chitinophagia</taxon>
        <taxon>Chitinophagales</taxon>
        <taxon>Chitinophagaceae</taxon>
        <taxon>Puia</taxon>
    </lineage>
</organism>
<dbReference type="GO" id="GO:0004140">
    <property type="term" value="F:dephospho-CoA kinase activity"/>
    <property type="evidence" value="ECO:0007669"/>
    <property type="project" value="UniProtKB-UniRule"/>
</dbReference>
<dbReference type="PROSITE" id="PS51219">
    <property type="entry name" value="DPCK"/>
    <property type="match status" value="1"/>
</dbReference>
<comment type="pathway">
    <text evidence="5">Cofactor biosynthesis; coenzyme A biosynthesis; CoA from (R)-pantothenate: step 5/5.</text>
</comment>
<reference evidence="7" key="2">
    <citation type="submission" date="2020-09" db="EMBL/GenBank/DDBJ databases">
        <authorList>
            <person name="Sun Q."/>
            <person name="Zhou Y."/>
        </authorList>
    </citation>
    <scope>NUCLEOTIDE SEQUENCE</scope>
    <source>
        <strain evidence="7">CGMCC 1.15448</strain>
    </source>
</reference>
<dbReference type="EC" id="2.7.1.24" evidence="5 6"/>
<keyword evidence="5 7" id="KW-0418">Kinase</keyword>
<feature type="binding site" evidence="5">
    <location>
        <begin position="6"/>
        <end position="11"/>
    </location>
    <ligand>
        <name>ATP</name>
        <dbReference type="ChEBI" id="CHEBI:30616"/>
    </ligand>
</feature>
<dbReference type="UniPathway" id="UPA00241">
    <property type="reaction ID" value="UER00356"/>
</dbReference>
<dbReference type="AlphaFoldDB" id="A0A8J2XR78"/>
<evidence type="ECO:0000256" key="6">
    <source>
        <dbReference type="NCBIfam" id="TIGR00152"/>
    </source>
</evidence>
<comment type="catalytic activity">
    <reaction evidence="5">
        <text>3'-dephospho-CoA + ATP = ADP + CoA + H(+)</text>
        <dbReference type="Rhea" id="RHEA:18245"/>
        <dbReference type="ChEBI" id="CHEBI:15378"/>
        <dbReference type="ChEBI" id="CHEBI:30616"/>
        <dbReference type="ChEBI" id="CHEBI:57287"/>
        <dbReference type="ChEBI" id="CHEBI:57328"/>
        <dbReference type="ChEBI" id="CHEBI:456216"/>
        <dbReference type="EC" id="2.7.1.24"/>
    </reaction>
</comment>
<dbReference type="InterPro" id="IPR001977">
    <property type="entry name" value="Depp_CoAkinase"/>
</dbReference>
<dbReference type="SUPFAM" id="SSF52540">
    <property type="entry name" value="P-loop containing nucleoside triphosphate hydrolases"/>
    <property type="match status" value="1"/>
</dbReference>
<gene>
    <name evidence="5 7" type="primary">coaE</name>
    <name evidence="7" type="ORF">GCM10011511_09020</name>
</gene>
<evidence type="ECO:0000313" key="8">
    <source>
        <dbReference type="Proteomes" id="UP000607559"/>
    </source>
</evidence>
<evidence type="ECO:0000256" key="4">
    <source>
        <dbReference type="ARBA" id="ARBA00022993"/>
    </source>
</evidence>
<dbReference type="Gene3D" id="3.40.50.300">
    <property type="entry name" value="P-loop containing nucleotide triphosphate hydrolases"/>
    <property type="match status" value="1"/>
</dbReference>
<name>A0A8J2XR78_9BACT</name>
<dbReference type="GO" id="GO:0005737">
    <property type="term" value="C:cytoplasm"/>
    <property type="evidence" value="ECO:0007669"/>
    <property type="project" value="UniProtKB-SubCell"/>
</dbReference>